<keyword evidence="1" id="KW-0175">Coiled coil</keyword>
<organism evidence="3 4">
    <name type="scientific">Aplysia californica</name>
    <name type="common">California sea hare</name>
    <dbReference type="NCBI Taxonomy" id="6500"/>
    <lineage>
        <taxon>Eukaryota</taxon>
        <taxon>Metazoa</taxon>
        <taxon>Spiralia</taxon>
        <taxon>Lophotrochozoa</taxon>
        <taxon>Mollusca</taxon>
        <taxon>Gastropoda</taxon>
        <taxon>Heterobranchia</taxon>
        <taxon>Euthyneura</taxon>
        <taxon>Tectipleura</taxon>
        <taxon>Aplysiida</taxon>
        <taxon>Aplysioidea</taxon>
        <taxon>Aplysiidae</taxon>
        <taxon>Aplysia</taxon>
    </lineage>
</organism>
<dbReference type="InterPro" id="IPR029681">
    <property type="entry name" value="CCDC157"/>
</dbReference>
<keyword evidence="3" id="KW-1185">Reference proteome</keyword>
<sequence length="866" mass="97144">MAYLLGRQDVMESLQSDVQDLQWTITQISSRVGPVAAQSWKFPDKMAGDLDIEDLLDLYDCSGESEEAEDRQVAHIALYELLIDRLLFCIQALSKFSVSHLGSHVSNGQADTAGVESMAGSVGLVVKEHWTHMSSLQTLYHQLQSENWSKNNKLLEYEKALGRSPPVAGHTATADPSSLRAPGEYSVIDTPGTLGLIPPNTSDKILMGLSSHNGELCISKDGYSKSTQTYETAFVPCESCDVVQKRMRESGDVVIKVCSDQGLPCSLKKFKGKVRHVELLPYGDVCHWMVEQNKDVARIGKQIEILQETINPLKTDLKGCEKRTRVAEEKAQSCEKTMKEEKEIQSVLRRQLESKMLEQEKRLQEEMWEEQRQKQLLQHTLEKQEKDLHSVKTQLQEREKVLEDIETEHTRLEKELAQKSKEVKRGVQLSEEVDRLRCQLSEVTTQLDSANKTLTREQGKAKSVRRHNESLQSKQEGLLSRMEVLGQENEELSQQVASLEDEKVAMEDKLAELKVETKQLRKKAKENEIIMKNLQKEKETLEESIKETGKSLADMEQQLREAADRERMIIEYPDLNGPVNSDLQGSGDIVQDMKNQVKANQIRIGVLADQNNGLNESIQKIACLQGTSGYHSRPVHTAVEPIPLWRQPSREAAAQGHREHSPPPYNAQNREAREEEEEGPPVVRQDAWTHRRKEERSKKKDPTPTPTTPPLPGPPVTALHQEFIVGRSHTPASHAHAHRRPESFSRQGRPSSGKASTVMAPVNATPIGAYTQMKQALGILSTKHSGKKGRPPSGRSRDRPGSHVTIPGSTSDGQNGWADGQSGRRDGQKGRADGQTESHSPFSCPKCDKMYLKSRDLDIHMTYCAT</sequence>
<dbReference type="RefSeq" id="XP_005112671.2">
    <property type="nucleotide sequence ID" value="XM_005112614.3"/>
</dbReference>
<evidence type="ECO:0000256" key="2">
    <source>
        <dbReference type="SAM" id="MobiDB-lite"/>
    </source>
</evidence>
<feature type="compositionally biased region" description="Polar residues" evidence="2">
    <location>
        <begin position="744"/>
        <end position="755"/>
    </location>
</feature>
<evidence type="ECO:0000313" key="4">
    <source>
        <dbReference type="RefSeq" id="XP_005112671.2"/>
    </source>
</evidence>
<evidence type="ECO:0000256" key="1">
    <source>
        <dbReference type="SAM" id="Coils"/>
    </source>
</evidence>
<feature type="region of interest" description="Disordered" evidence="2">
    <location>
        <begin position="776"/>
        <end position="845"/>
    </location>
</feature>
<dbReference type="GeneID" id="101859376"/>
<proteinExistence type="predicted"/>
<reference evidence="4" key="1">
    <citation type="submission" date="2025-08" db="UniProtKB">
        <authorList>
            <consortium name="RefSeq"/>
        </authorList>
    </citation>
    <scope>IDENTIFICATION</scope>
</reference>
<accession>A0ABM0KA87</accession>
<feature type="compositionally biased region" description="Basic and acidic residues" evidence="2">
    <location>
        <begin position="687"/>
        <end position="702"/>
    </location>
</feature>
<evidence type="ECO:0000313" key="3">
    <source>
        <dbReference type="Proteomes" id="UP000694888"/>
    </source>
</evidence>
<name>A0ABM0KA87_APLCA</name>
<feature type="compositionally biased region" description="Pro residues" evidence="2">
    <location>
        <begin position="703"/>
        <end position="715"/>
    </location>
</feature>
<feature type="coiled-coil region" evidence="1">
    <location>
        <begin position="349"/>
        <end position="565"/>
    </location>
</feature>
<gene>
    <name evidence="4" type="primary">LOC101859376</name>
</gene>
<dbReference type="PANTHER" id="PTHR43696">
    <property type="entry name" value="COILED-COIL DOMAIN-CONTAINING PROTEIN 157"/>
    <property type="match status" value="1"/>
</dbReference>
<feature type="compositionally biased region" description="Basic and acidic residues" evidence="2">
    <location>
        <begin position="822"/>
        <end position="836"/>
    </location>
</feature>
<dbReference type="Proteomes" id="UP000694888">
    <property type="component" value="Unplaced"/>
</dbReference>
<dbReference type="PANTHER" id="PTHR43696:SF9">
    <property type="entry name" value="COILED-COIL DOMAIN-CONTAINING PROTEIN 157"/>
    <property type="match status" value="1"/>
</dbReference>
<protein>
    <submittedName>
        <fullName evidence="4">Coiled-coil domain-containing protein 157</fullName>
    </submittedName>
</protein>
<feature type="region of interest" description="Disordered" evidence="2">
    <location>
        <begin position="649"/>
        <end position="760"/>
    </location>
</feature>